<evidence type="ECO:0000313" key="2">
    <source>
        <dbReference type="Proteomes" id="UP001176961"/>
    </source>
</evidence>
<name>A0AA36MAE6_CYLNA</name>
<gene>
    <name evidence="1" type="ORF">CYNAS_LOCUS14465</name>
</gene>
<protein>
    <recommendedName>
        <fullName evidence="3">Transposase</fullName>
    </recommendedName>
</protein>
<organism evidence="1 2">
    <name type="scientific">Cylicocyclus nassatus</name>
    <name type="common">Nematode worm</name>
    <dbReference type="NCBI Taxonomy" id="53992"/>
    <lineage>
        <taxon>Eukaryota</taxon>
        <taxon>Metazoa</taxon>
        <taxon>Ecdysozoa</taxon>
        <taxon>Nematoda</taxon>
        <taxon>Chromadorea</taxon>
        <taxon>Rhabditida</taxon>
        <taxon>Rhabditina</taxon>
        <taxon>Rhabditomorpha</taxon>
        <taxon>Strongyloidea</taxon>
        <taxon>Strongylidae</taxon>
        <taxon>Cylicocyclus</taxon>
    </lineage>
</organism>
<keyword evidence="2" id="KW-1185">Reference proteome</keyword>
<evidence type="ECO:0000313" key="1">
    <source>
        <dbReference type="EMBL" id="CAJ0602482.1"/>
    </source>
</evidence>
<dbReference type="Proteomes" id="UP001176961">
    <property type="component" value="Unassembled WGS sequence"/>
</dbReference>
<sequence>MYLCILPDKVTTVVQGGSLLEAGLADGSSTTLPSNAFSELRKQSLLLMKEPLSTLRKNVTEKITEKCHVALNDYELKTNDEREIEHGDFLRSGSEFLRIHVHFGSQFLCERRCKKRNSCGIHKCKNNTVIAGALRDHLQYLVEPHTVEQMDKLNNWASEMNLLLPCSTTFYKNFKRIIPSIETVYDKHEAQTIVCIKNAYENEVQPGWNIAIDGAYDSRGHSADFCKVLAIDLKTGLCVHTEVVHRSATGGKSGRIEKAGFHRILRWFRSMNIPIHSISSDRSYAFKTEIESYNAEYGDQKDIALASPYGGTSQCESKNSLDRIYGPKEVYLPSSTYSLYAKLSSLHKNALRIAELDGERIVKRVTVVHRKFSERESHIERKTPIEHIWRKEIWIDFLSHYNERTTNEEEMEYEELVT</sequence>
<dbReference type="PANTHER" id="PTHR31751:SF42">
    <property type="entry name" value="PROTEIN CBG10204"/>
    <property type="match status" value="1"/>
</dbReference>
<dbReference type="EMBL" id="CATQJL010000305">
    <property type="protein sequence ID" value="CAJ0602482.1"/>
    <property type="molecule type" value="Genomic_DNA"/>
</dbReference>
<accession>A0AA36MAE6</accession>
<dbReference type="AlphaFoldDB" id="A0AA36MAE6"/>
<reference evidence="1" key="1">
    <citation type="submission" date="2023-07" db="EMBL/GenBank/DDBJ databases">
        <authorList>
            <consortium name="CYATHOMIX"/>
        </authorList>
    </citation>
    <scope>NUCLEOTIDE SEQUENCE</scope>
    <source>
        <strain evidence="1">N/A</strain>
    </source>
</reference>
<proteinExistence type="predicted"/>
<dbReference type="PANTHER" id="PTHR31751">
    <property type="entry name" value="SI:CH211-108C17.2-RELATED-RELATED"/>
    <property type="match status" value="1"/>
</dbReference>
<comment type="caution">
    <text evidence="1">The sequence shown here is derived from an EMBL/GenBank/DDBJ whole genome shotgun (WGS) entry which is preliminary data.</text>
</comment>
<evidence type="ECO:0008006" key="3">
    <source>
        <dbReference type="Google" id="ProtNLM"/>
    </source>
</evidence>